<dbReference type="Proteomes" id="UP000254103">
    <property type="component" value="Unassembled WGS sequence"/>
</dbReference>
<proteinExistence type="predicted"/>
<evidence type="ECO:0000313" key="2">
    <source>
        <dbReference type="EMBL" id="STU46541.1"/>
    </source>
</evidence>
<gene>
    <name evidence="2" type="ORF">NCTC5052_05508</name>
</gene>
<sequence>MKTWIDSDDICKNTRDVLSVLSAPDHKEFKELNDIIMLVEQCIDDEEYDFVLFSSTTFSLLKSLLKIRLKLRKSDPSNTLIPTLSLVIDEIRKQLKLNEVYIREQIQVDMFTRRYRMSGVVSVSLVLAALFYAVMRMGGG</sequence>
<keyword evidence="1" id="KW-1133">Transmembrane helix</keyword>
<name>A0A377YSN8_KLEPN</name>
<evidence type="ECO:0000313" key="3">
    <source>
        <dbReference type="Proteomes" id="UP000254103"/>
    </source>
</evidence>
<keyword evidence="1" id="KW-0472">Membrane</keyword>
<dbReference type="AlphaFoldDB" id="A0A377YSN8"/>
<reference evidence="2 3" key="1">
    <citation type="submission" date="2018-06" db="EMBL/GenBank/DDBJ databases">
        <authorList>
            <consortium name="Pathogen Informatics"/>
            <person name="Doyle S."/>
        </authorList>
    </citation>
    <scope>NUCLEOTIDE SEQUENCE [LARGE SCALE GENOMIC DNA]</scope>
    <source>
        <strain evidence="2 3">NCTC5052</strain>
    </source>
</reference>
<keyword evidence="1" id="KW-0812">Transmembrane</keyword>
<protein>
    <submittedName>
        <fullName evidence="2">Uncharacterized protein</fullName>
    </submittedName>
</protein>
<organism evidence="2 3">
    <name type="scientific">Klebsiella pneumoniae</name>
    <dbReference type="NCBI Taxonomy" id="573"/>
    <lineage>
        <taxon>Bacteria</taxon>
        <taxon>Pseudomonadati</taxon>
        <taxon>Pseudomonadota</taxon>
        <taxon>Gammaproteobacteria</taxon>
        <taxon>Enterobacterales</taxon>
        <taxon>Enterobacteriaceae</taxon>
        <taxon>Klebsiella/Raoultella group</taxon>
        <taxon>Klebsiella</taxon>
        <taxon>Klebsiella pneumoniae complex</taxon>
    </lineage>
</organism>
<feature type="transmembrane region" description="Helical" evidence="1">
    <location>
        <begin position="115"/>
        <end position="135"/>
    </location>
</feature>
<evidence type="ECO:0000256" key="1">
    <source>
        <dbReference type="SAM" id="Phobius"/>
    </source>
</evidence>
<accession>A0A377YSN8</accession>
<dbReference type="EMBL" id="UGLJ01000004">
    <property type="protein sequence ID" value="STU46541.1"/>
    <property type="molecule type" value="Genomic_DNA"/>
</dbReference>